<sequence>MNWLFFKQNEKKQLKLLTNFHHSLQGKPFLIEETTLKGKKIKIEFYYLSQSKYYDNLFQSRQFAIWTADKGVYRLLIDQEYYHNFQPLYQKEINVIWLDFIMQIYHKEINLINRIKIIFLTAFLPLSFIIFFIISRITHKALLFIPFIILLTIIFLINYWIKNQQKNLSSFKDQKFQTTLKEIKQFLGELFFEELLEKQKNYNPSYSQYIPNKNDQNNN</sequence>
<accession>A0ABS5CYG5</accession>
<dbReference type="Proteomes" id="UP001195571">
    <property type="component" value="Unassembled WGS sequence"/>
</dbReference>
<comment type="caution">
    <text evidence="2">The sequence shown here is derived from an EMBL/GenBank/DDBJ whole genome shotgun (WGS) entry which is preliminary data.</text>
</comment>
<evidence type="ECO:0000313" key="2">
    <source>
        <dbReference type="EMBL" id="MBP5836016.1"/>
    </source>
</evidence>
<evidence type="ECO:0000313" key="3">
    <source>
        <dbReference type="Proteomes" id="UP001195571"/>
    </source>
</evidence>
<gene>
    <name evidence="2" type="ORF">CHTY_002120</name>
</gene>
<keyword evidence="1" id="KW-0472">Membrane</keyword>
<feature type="transmembrane region" description="Helical" evidence="1">
    <location>
        <begin position="117"/>
        <end position="135"/>
    </location>
</feature>
<protein>
    <submittedName>
        <fullName evidence="2">Uncharacterized protein</fullName>
    </submittedName>
</protein>
<name>A0ABS5CYG5_9MOLU</name>
<feature type="transmembrane region" description="Helical" evidence="1">
    <location>
        <begin position="141"/>
        <end position="161"/>
    </location>
</feature>
<organism evidence="2 3">
    <name type="scientific">Candidatus Phytoplasma meliae</name>
    <dbReference type="NCBI Taxonomy" id="1848402"/>
    <lineage>
        <taxon>Bacteria</taxon>
        <taxon>Bacillati</taxon>
        <taxon>Mycoplasmatota</taxon>
        <taxon>Mollicutes</taxon>
        <taxon>Acholeplasmatales</taxon>
        <taxon>Acholeplasmataceae</taxon>
        <taxon>Candidatus Phytoplasma</taxon>
        <taxon>16SrXIII (Mexican periwinkle virescence group)</taxon>
    </lineage>
</organism>
<keyword evidence="1" id="KW-1133">Transmembrane helix</keyword>
<keyword evidence="3" id="KW-1185">Reference proteome</keyword>
<reference evidence="2" key="1">
    <citation type="submission" date="2021-04" db="EMBL/GenBank/DDBJ databases">
        <title>Genomic features of Candidatus Phytoplasma meliae isolate ChTYXIII (1SrXIII-G).</title>
        <authorList>
            <person name="Fernandez F.D."/>
            <person name="Conci L.R."/>
        </authorList>
    </citation>
    <scope>NUCLEOTIDE SEQUENCE [LARGE SCALE GENOMIC DNA]</scope>
    <source>
        <strain evidence="2">ChTYXIII-Mo</strain>
    </source>
</reference>
<dbReference type="EMBL" id="JACAOD020000008">
    <property type="protein sequence ID" value="MBP5836016.1"/>
    <property type="molecule type" value="Genomic_DNA"/>
</dbReference>
<dbReference type="RefSeq" id="WP_203552280.1">
    <property type="nucleotide sequence ID" value="NZ_JACAOD020000008.1"/>
</dbReference>
<evidence type="ECO:0000256" key="1">
    <source>
        <dbReference type="SAM" id="Phobius"/>
    </source>
</evidence>
<keyword evidence="1" id="KW-0812">Transmembrane</keyword>
<proteinExistence type="predicted"/>